<sequence>MGGVTRDHRLTYLQTFTCTTTAGVTSRTLTAPLDVVKILSQVGTRETKQGFLKAFVNLYQSQGLRAFWKGNLIGCLRLSPFSTIQFSAFYKFKSKLADENGRMSPPKALLAGSLGGMVATVVTYPTDMVKTRLIVQSTDKRKRRYRGIVHAFKLILKEEGLLAFYKGLYVSLLGSLPFSACTFLIYELLDSIWDCPRYMLTPAQNFFNGCVAAAFAQTLSFPFDTVRKKLQAQSFVMKNGGGVDIHPFRGMIMAFRKTTDMYGMKGHWRGNAANLCKIIPYAGLMFMTFEACKRGFLFQNGYTQSLSDDTPLPGVDQTLKPDEVASYMPR</sequence>
<feature type="region of interest" description="Disordered" evidence="9">
    <location>
        <begin position="309"/>
        <end position="330"/>
    </location>
</feature>
<dbReference type="PRINTS" id="PR00926">
    <property type="entry name" value="MITOCARRIER"/>
</dbReference>
<evidence type="ECO:0000256" key="8">
    <source>
        <dbReference type="RuleBase" id="RU000488"/>
    </source>
</evidence>
<evidence type="ECO:0000256" key="4">
    <source>
        <dbReference type="ARBA" id="ARBA00022692"/>
    </source>
</evidence>
<dbReference type="RefSeq" id="XP_038055554.1">
    <property type="nucleotide sequence ID" value="XM_038199626.1"/>
</dbReference>
<feature type="repeat" description="Solcar" evidence="7">
    <location>
        <begin position="10"/>
        <end position="95"/>
    </location>
</feature>
<dbReference type="OrthoDB" id="270584at2759"/>
<keyword evidence="6 7" id="KW-0472">Membrane</keyword>
<dbReference type="PANTHER" id="PTHR24089">
    <property type="entry name" value="SOLUTE CARRIER FAMILY 25"/>
    <property type="match status" value="1"/>
</dbReference>
<reference evidence="10" key="1">
    <citation type="submission" date="2022-11" db="UniProtKB">
        <authorList>
            <consortium name="EnsemblMetazoa"/>
        </authorList>
    </citation>
    <scope>IDENTIFICATION</scope>
</reference>
<evidence type="ECO:0000256" key="2">
    <source>
        <dbReference type="ARBA" id="ARBA00006375"/>
    </source>
</evidence>
<dbReference type="Proteomes" id="UP000887568">
    <property type="component" value="Unplaced"/>
</dbReference>
<comment type="similarity">
    <text evidence="2 8">Belongs to the mitochondrial carrier (TC 2.A.29) family.</text>
</comment>
<evidence type="ECO:0000256" key="9">
    <source>
        <dbReference type="SAM" id="MobiDB-lite"/>
    </source>
</evidence>
<dbReference type="AlphaFoldDB" id="A0A913ZVM8"/>
<dbReference type="Pfam" id="PF00153">
    <property type="entry name" value="Mito_carr"/>
    <property type="match status" value="3"/>
</dbReference>
<dbReference type="GeneID" id="119727642"/>
<evidence type="ECO:0000313" key="10">
    <source>
        <dbReference type="EnsemblMetazoa" id="XP_038055554.1"/>
    </source>
</evidence>
<dbReference type="Gene3D" id="1.50.40.10">
    <property type="entry name" value="Mitochondrial carrier domain"/>
    <property type="match status" value="2"/>
</dbReference>
<dbReference type="GO" id="GO:0055085">
    <property type="term" value="P:transmembrane transport"/>
    <property type="evidence" value="ECO:0007669"/>
    <property type="project" value="InterPro"/>
</dbReference>
<dbReference type="EnsemblMetazoa" id="XM_038199626.1">
    <property type="protein sequence ID" value="XP_038055554.1"/>
    <property type="gene ID" value="LOC119727642"/>
</dbReference>
<evidence type="ECO:0000256" key="1">
    <source>
        <dbReference type="ARBA" id="ARBA00004141"/>
    </source>
</evidence>
<dbReference type="SUPFAM" id="SSF103506">
    <property type="entry name" value="Mitochondrial carrier"/>
    <property type="match status" value="1"/>
</dbReference>
<evidence type="ECO:0000256" key="6">
    <source>
        <dbReference type="ARBA" id="ARBA00023136"/>
    </source>
</evidence>
<feature type="repeat" description="Solcar" evidence="7">
    <location>
        <begin position="103"/>
        <end position="192"/>
    </location>
</feature>
<feature type="repeat" description="Solcar" evidence="7">
    <location>
        <begin position="200"/>
        <end position="295"/>
    </location>
</feature>
<dbReference type="GO" id="GO:0016020">
    <property type="term" value="C:membrane"/>
    <property type="evidence" value="ECO:0007669"/>
    <property type="project" value="UniProtKB-SubCell"/>
</dbReference>
<protein>
    <recommendedName>
        <fullName evidence="12">Solute carrier family 25 member 43</fullName>
    </recommendedName>
</protein>
<keyword evidence="3 8" id="KW-0813">Transport</keyword>
<evidence type="ECO:0000313" key="11">
    <source>
        <dbReference type="Proteomes" id="UP000887568"/>
    </source>
</evidence>
<accession>A0A913ZVM8</accession>
<organism evidence="10 11">
    <name type="scientific">Patiria miniata</name>
    <name type="common">Bat star</name>
    <name type="synonym">Asterina miniata</name>
    <dbReference type="NCBI Taxonomy" id="46514"/>
    <lineage>
        <taxon>Eukaryota</taxon>
        <taxon>Metazoa</taxon>
        <taxon>Echinodermata</taxon>
        <taxon>Eleutherozoa</taxon>
        <taxon>Asterozoa</taxon>
        <taxon>Asteroidea</taxon>
        <taxon>Valvatacea</taxon>
        <taxon>Valvatida</taxon>
        <taxon>Asterinidae</taxon>
        <taxon>Patiria</taxon>
    </lineage>
</organism>
<keyword evidence="11" id="KW-1185">Reference proteome</keyword>
<keyword evidence="5" id="KW-0677">Repeat</keyword>
<dbReference type="InterPro" id="IPR018108">
    <property type="entry name" value="MCP_transmembrane"/>
</dbReference>
<evidence type="ECO:0008006" key="12">
    <source>
        <dbReference type="Google" id="ProtNLM"/>
    </source>
</evidence>
<dbReference type="PROSITE" id="PS50920">
    <property type="entry name" value="SOLCAR"/>
    <property type="match status" value="3"/>
</dbReference>
<comment type="subcellular location">
    <subcellularLocation>
        <location evidence="1">Membrane</location>
        <topology evidence="1">Multi-pass membrane protein</topology>
    </subcellularLocation>
</comment>
<dbReference type="CTD" id="203427"/>
<evidence type="ECO:0000256" key="5">
    <source>
        <dbReference type="ARBA" id="ARBA00022737"/>
    </source>
</evidence>
<dbReference type="OMA" id="QSFMCVG"/>
<name>A0A913ZVM8_PATMI</name>
<proteinExistence type="inferred from homology"/>
<evidence type="ECO:0000256" key="3">
    <source>
        <dbReference type="ARBA" id="ARBA00022448"/>
    </source>
</evidence>
<keyword evidence="4 7" id="KW-0812">Transmembrane</keyword>
<dbReference type="InterPro" id="IPR023395">
    <property type="entry name" value="MCP_dom_sf"/>
</dbReference>
<evidence type="ECO:0000256" key="7">
    <source>
        <dbReference type="PROSITE-ProRule" id="PRU00282"/>
    </source>
</evidence>
<dbReference type="InterPro" id="IPR002067">
    <property type="entry name" value="MCP"/>
</dbReference>